<dbReference type="InterPro" id="IPR007016">
    <property type="entry name" value="O-antigen_ligase-rel_domated"/>
</dbReference>
<comment type="subcellular location">
    <subcellularLocation>
        <location evidence="1">Membrane</location>
        <topology evidence="1">Multi-pass membrane protein</topology>
    </subcellularLocation>
</comment>
<accession>A0A9Q2PHG3</accession>
<dbReference type="PANTHER" id="PTHR37422:SF13">
    <property type="entry name" value="LIPOPOLYSACCHARIDE BIOSYNTHESIS PROTEIN PA4999-RELATED"/>
    <property type="match status" value="1"/>
</dbReference>
<proteinExistence type="predicted"/>
<feature type="transmembrane region" description="Helical" evidence="5">
    <location>
        <begin position="189"/>
        <end position="210"/>
    </location>
</feature>
<comment type="caution">
    <text evidence="7">The sequence shown here is derived from an EMBL/GenBank/DDBJ whole genome shotgun (WGS) entry which is preliminary data.</text>
</comment>
<sequence>MRVTSIDLIFVAYIIGKFVVEFINAGELGTTFSLTTLLDVVISYGALLAARIACRSEADVWTAARWFVAPAAVVALIAVLQIVQFPGLNQLLVSHVNSGGLEARIDKGWDIRATSTIGHWTALGGYLCGVSALVGALMIRNRRYAVSNTLLGSLLLLVVTAQVATLTFATIALNFCIVLYVMIRIRVRLAVLVGGGIAALAMWTAVGPLITSRIDKQLGEAEYAARSYDWLPESVGFRLNVWITESIPAAMQRPITGWGASTYQWLGTDATSPFLRWISPESEWMRTAVSFGFVVLALQFTLLAVTFRYLERAAKLSSACAMGPFVVFFLGLLVVSFIHSHLTNRGVPLVLWFVVGIAVAMVEATKRSAPATAASAETEGNPHAAYTS</sequence>
<feature type="transmembrane region" description="Helical" evidence="5">
    <location>
        <begin position="288"/>
        <end position="310"/>
    </location>
</feature>
<organism evidence="7 10">
    <name type="scientific">Rhodococcus hoagii</name>
    <name type="common">Corynebacterium equii</name>
    <dbReference type="NCBI Taxonomy" id="43767"/>
    <lineage>
        <taxon>Bacteria</taxon>
        <taxon>Bacillati</taxon>
        <taxon>Actinomycetota</taxon>
        <taxon>Actinomycetes</taxon>
        <taxon>Mycobacteriales</taxon>
        <taxon>Nocardiaceae</taxon>
        <taxon>Prescottella</taxon>
    </lineage>
</organism>
<name>A0A9Q2PHG3_RHOHA</name>
<evidence type="ECO:0000256" key="5">
    <source>
        <dbReference type="SAM" id="Phobius"/>
    </source>
</evidence>
<feature type="transmembrane region" description="Helical" evidence="5">
    <location>
        <begin position="316"/>
        <end position="338"/>
    </location>
</feature>
<dbReference type="PANTHER" id="PTHR37422">
    <property type="entry name" value="TEICHURONIC ACID BIOSYNTHESIS PROTEIN TUAE"/>
    <property type="match status" value="1"/>
</dbReference>
<evidence type="ECO:0000256" key="3">
    <source>
        <dbReference type="ARBA" id="ARBA00022989"/>
    </source>
</evidence>
<dbReference type="EMBL" id="WVDC01000018">
    <property type="protein sequence ID" value="NKW44306.1"/>
    <property type="molecule type" value="Genomic_DNA"/>
</dbReference>
<dbReference type="Proteomes" id="UP000808906">
    <property type="component" value="Unassembled WGS sequence"/>
</dbReference>
<dbReference type="EMBL" id="WVBC01000030">
    <property type="protein sequence ID" value="NKT79063.1"/>
    <property type="molecule type" value="Genomic_DNA"/>
</dbReference>
<feature type="transmembrane region" description="Helical" evidence="5">
    <location>
        <begin position="66"/>
        <end position="85"/>
    </location>
</feature>
<feature type="transmembrane region" description="Helical" evidence="5">
    <location>
        <begin position="7"/>
        <end position="26"/>
    </location>
</feature>
<dbReference type="Proteomes" id="UP000603463">
    <property type="component" value="Unassembled WGS sequence"/>
</dbReference>
<dbReference type="Pfam" id="PF04932">
    <property type="entry name" value="Wzy_C"/>
    <property type="match status" value="1"/>
</dbReference>
<evidence type="ECO:0000256" key="1">
    <source>
        <dbReference type="ARBA" id="ARBA00004141"/>
    </source>
</evidence>
<reference evidence="8" key="2">
    <citation type="journal article" date="2020" name="Environ. Microbiol.">
        <title>The novel and transferable erm(51) gene confers Macrolides, Lincosamides, and Streptogramins B (MLSB) resistance to clonal Rhodococcus equi in the environment.</title>
        <authorList>
            <person name="Huber L."/>
            <person name="Giguere S."/>
            <person name="Slovis N.M."/>
            <person name="Alvarez-Narvaez S."/>
            <person name="Hart K.A."/>
            <person name="Greiter M."/>
            <person name="Morris E.R.A."/>
            <person name="Cohen N.D."/>
        </authorList>
    </citation>
    <scope>NUCLEOTIDE SEQUENCE</scope>
    <source>
        <strain evidence="8">Lh_116_1</strain>
        <strain evidence="9">Lh_16_1</strain>
    </source>
</reference>
<reference evidence="7" key="1">
    <citation type="submission" date="2019-11" db="EMBL/GenBank/DDBJ databases">
        <title>Spread of Macrolides and rifampicin resistant Rhodococcus equi in clinical isolates in the USA.</title>
        <authorList>
            <person name="Alvarez-Narvaez S."/>
            <person name="Huber L."/>
            <person name="Cohen N.D."/>
            <person name="Slovis N."/>
            <person name="Greiter M."/>
            <person name="Giguere S."/>
            <person name="Hart K."/>
        </authorList>
    </citation>
    <scope>NUCLEOTIDE SEQUENCE</scope>
    <source>
        <strain evidence="7">Lh_17</strain>
    </source>
</reference>
<evidence type="ECO:0000313" key="9">
    <source>
        <dbReference type="EMBL" id="NKW44306.1"/>
    </source>
</evidence>
<evidence type="ECO:0000256" key="2">
    <source>
        <dbReference type="ARBA" id="ARBA00022692"/>
    </source>
</evidence>
<dbReference type="Proteomes" id="UP000608063">
    <property type="component" value="Unassembled WGS sequence"/>
</dbReference>
<feature type="transmembrane region" description="Helical" evidence="5">
    <location>
        <begin position="32"/>
        <end position="54"/>
    </location>
</feature>
<feature type="transmembrane region" description="Helical" evidence="5">
    <location>
        <begin position="150"/>
        <end position="183"/>
    </location>
</feature>
<dbReference type="EMBL" id="WUXR01000020">
    <property type="protein sequence ID" value="MBM4568464.1"/>
    <property type="molecule type" value="Genomic_DNA"/>
</dbReference>
<dbReference type="InterPro" id="IPR051533">
    <property type="entry name" value="WaaL-like"/>
</dbReference>
<evidence type="ECO:0000313" key="8">
    <source>
        <dbReference type="EMBL" id="NKT79063.1"/>
    </source>
</evidence>
<dbReference type="AlphaFoldDB" id="A0A9Q2PHG3"/>
<protein>
    <recommendedName>
        <fullName evidence="6">O-antigen ligase-related domain-containing protein</fullName>
    </recommendedName>
</protein>
<evidence type="ECO:0000313" key="10">
    <source>
        <dbReference type="Proteomes" id="UP000808906"/>
    </source>
</evidence>
<feature type="domain" description="O-antigen ligase-related" evidence="6">
    <location>
        <begin position="156"/>
        <end position="298"/>
    </location>
</feature>
<evidence type="ECO:0000256" key="4">
    <source>
        <dbReference type="ARBA" id="ARBA00023136"/>
    </source>
</evidence>
<evidence type="ECO:0000313" key="7">
    <source>
        <dbReference type="EMBL" id="MBM4568464.1"/>
    </source>
</evidence>
<keyword evidence="4 5" id="KW-0472">Membrane</keyword>
<feature type="transmembrane region" description="Helical" evidence="5">
    <location>
        <begin position="117"/>
        <end position="138"/>
    </location>
</feature>
<feature type="transmembrane region" description="Helical" evidence="5">
    <location>
        <begin position="345"/>
        <end position="362"/>
    </location>
</feature>
<dbReference type="RefSeq" id="WP_175271816.1">
    <property type="nucleotide sequence ID" value="NZ_AP024181.1"/>
</dbReference>
<keyword evidence="2 5" id="KW-0812">Transmembrane</keyword>
<keyword evidence="3 5" id="KW-1133">Transmembrane helix</keyword>
<evidence type="ECO:0000259" key="6">
    <source>
        <dbReference type="Pfam" id="PF04932"/>
    </source>
</evidence>
<gene>
    <name evidence="7" type="ORF">GS441_24540</name>
    <name evidence="8" type="ORF">GS882_13210</name>
    <name evidence="9" type="ORF">GS947_22760</name>
</gene>